<dbReference type="InterPro" id="IPR000719">
    <property type="entry name" value="Prot_kinase_dom"/>
</dbReference>
<evidence type="ECO:0000256" key="1">
    <source>
        <dbReference type="ARBA" id="ARBA00004479"/>
    </source>
</evidence>
<gene>
    <name evidence="14" type="ORF">DCAF_LOCUS10417</name>
</gene>
<keyword evidence="8" id="KW-0547">Nucleotide-binding</keyword>
<keyword evidence="6" id="KW-0732">Signal</keyword>
<dbReference type="GO" id="GO:0016020">
    <property type="term" value="C:membrane"/>
    <property type="evidence" value="ECO:0007669"/>
    <property type="project" value="UniProtKB-SubCell"/>
</dbReference>
<dbReference type="GO" id="GO:0004672">
    <property type="term" value="F:protein kinase activity"/>
    <property type="evidence" value="ECO:0007669"/>
    <property type="project" value="InterPro"/>
</dbReference>
<evidence type="ECO:0000259" key="13">
    <source>
        <dbReference type="PROSITE" id="PS50011"/>
    </source>
</evidence>
<comment type="similarity">
    <text evidence="4">In the C-terminal section; belongs to the protein kinase superfamily. Ser/Thr protein kinase family.</text>
</comment>
<dbReference type="CDD" id="cd06899">
    <property type="entry name" value="lectin_legume_LecRK_Arcelin_ConA"/>
    <property type="match status" value="1"/>
</dbReference>
<reference evidence="14 15" key="1">
    <citation type="submission" date="2024-01" db="EMBL/GenBank/DDBJ databases">
        <authorList>
            <person name="Waweru B."/>
        </authorList>
    </citation>
    <scope>NUCLEOTIDE SEQUENCE [LARGE SCALE GENOMIC DNA]</scope>
</reference>
<evidence type="ECO:0000256" key="9">
    <source>
        <dbReference type="ARBA" id="ARBA00022840"/>
    </source>
</evidence>
<evidence type="ECO:0000256" key="12">
    <source>
        <dbReference type="ARBA" id="ARBA00023170"/>
    </source>
</evidence>
<dbReference type="InterPro" id="IPR001245">
    <property type="entry name" value="Ser-Thr/Tyr_kinase_cat_dom"/>
</dbReference>
<dbReference type="Gene3D" id="2.60.120.200">
    <property type="match status" value="1"/>
</dbReference>
<protein>
    <recommendedName>
        <fullName evidence="13">Protein kinase domain-containing protein</fullName>
    </recommendedName>
</protein>
<name>A0AAV1RHQ6_9ROSI</name>
<keyword evidence="9" id="KW-0067">ATP-binding</keyword>
<dbReference type="SUPFAM" id="SSF49899">
    <property type="entry name" value="Concanavalin A-like lectins/glucanases"/>
    <property type="match status" value="1"/>
</dbReference>
<dbReference type="Gene3D" id="3.30.200.20">
    <property type="entry name" value="Phosphorylase Kinase, domain 1"/>
    <property type="match status" value="1"/>
</dbReference>
<dbReference type="EMBL" id="CAWUPB010000994">
    <property type="protein sequence ID" value="CAK7335425.1"/>
    <property type="molecule type" value="Genomic_DNA"/>
</dbReference>
<comment type="caution">
    <text evidence="14">The sequence shown here is derived from an EMBL/GenBank/DDBJ whole genome shotgun (WGS) entry which is preliminary data.</text>
</comment>
<dbReference type="Proteomes" id="UP001314170">
    <property type="component" value="Unassembled WGS sequence"/>
</dbReference>
<keyword evidence="12" id="KW-0675">Receptor</keyword>
<evidence type="ECO:0000256" key="3">
    <source>
        <dbReference type="ARBA" id="ARBA00008536"/>
    </source>
</evidence>
<keyword evidence="10" id="KW-1133">Transmembrane helix</keyword>
<evidence type="ECO:0000256" key="6">
    <source>
        <dbReference type="ARBA" id="ARBA00022729"/>
    </source>
</evidence>
<comment type="similarity">
    <text evidence="2">Belongs to the leguminous lectin family.</text>
</comment>
<dbReference type="InterPro" id="IPR013320">
    <property type="entry name" value="ConA-like_dom_sf"/>
</dbReference>
<dbReference type="GO" id="GO:0005524">
    <property type="term" value="F:ATP binding"/>
    <property type="evidence" value="ECO:0007669"/>
    <property type="project" value="UniProtKB-KW"/>
</dbReference>
<dbReference type="SUPFAM" id="SSF56112">
    <property type="entry name" value="Protein kinase-like (PK-like)"/>
    <property type="match status" value="1"/>
</dbReference>
<dbReference type="Pfam" id="PF07714">
    <property type="entry name" value="PK_Tyr_Ser-Thr"/>
    <property type="match status" value="1"/>
</dbReference>
<dbReference type="Pfam" id="PF00139">
    <property type="entry name" value="Lectin_legB"/>
    <property type="match status" value="1"/>
</dbReference>
<evidence type="ECO:0000256" key="10">
    <source>
        <dbReference type="ARBA" id="ARBA00022989"/>
    </source>
</evidence>
<feature type="domain" description="Protein kinase" evidence="13">
    <location>
        <begin position="388"/>
        <end position="654"/>
    </location>
</feature>
<evidence type="ECO:0000256" key="7">
    <source>
        <dbReference type="ARBA" id="ARBA00022734"/>
    </source>
</evidence>
<dbReference type="PANTHER" id="PTHR27007">
    <property type="match status" value="1"/>
</dbReference>
<comment type="similarity">
    <text evidence="3">In the N-terminal section; belongs to the leguminous lectin family.</text>
</comment>
<evidence type="ECO:0000256" key="11">
    <source>
        <dbReference type="ARBA" id="ARBA00023136"/>
    </source>
</evidence>
<evidence type="ECO:0000313" key="15">
    <source>
        <dbReference type="Proteomes" id="UP001314170"/>
    </source>
</evidence>
<dbReference type="GO" id="GO:0051707">
    <property type="term" value="P:response to other organism"/>
    <property type="evidence" value="ECO:0007669"/>
    <property type="project" value="UniProtKB-ARBA"/>
</dbReference>
<dbReference type="PROSITE" id="PS50011">
    <property type="entry name" value="PROTEIN_KINASE_DOM"/>
    <property type="match status" value="1"/>
</dbReference>
<keyword evidence="7" id="KW-0430">Lectin</keyword>
<evidence type="ECO:0000256" key="5">
    <source>
        <dbReference type="ARBA" id="ARBA00022692"/>
    </source>
</evidence>
<dbReference type="Gene3D" id="1.10.510.10">
    <property type="entry name" value="Transferase(Phosphotransferase) domain 1"/>
    <property type="match status" value="2"/>
</dbReference>
<keyword evidence="11" id="KW-0472">Membrane</keyword>
<evidence type="ECO:0000313" key="14">
    <source>
        <dbReference type="EMBL" id="CAK7335425.1"/>
    </source>
</evidence>
<dbReference type="InterPro" id="IPR011009">
    <property type="entry name" value="Kinase-like_dom_sf"/>
</dbReference>
<keyword evidence="15" id="KW-1185">Reference proteome</keyword>
<dbReference type="AlphaFoldDB" id="A0AAV1RHQ6"/>
<evidence type="ECO:0000256" key="2">
    <source>
        <dbReference type="ARBA" id="ARBA00007606"/>
    </source>
</evidence>
<accession>A0AAV1RHQ6</accession>
<dbReference type="InterPro" id="IPR001220">
    <property type="entry name" value="Legume_lectin_dom"/>
</dbReference>
<evidence type="ECO:0000256" key="4">
    <source>
        <dbReference type="ARBA" id="ARBA00010217"/>
    </source>
</evidence>
<sequence length="654" mass="73045">MESSISPLLLLIPSTKTYFLLLLQIPLQVSVHGLFHTHLHRGIPTNVTKHLYFPNFIPNPTTNHIKLLGSAIISQDKGFIQIPDPSPTLNHSYQSGRAIFSSPIRLFEPLTLAPASFNTTFSFHFTTDKELVAKKTKGGNGLAFVIVPDEFTVGRPGPWLGILNDACDHYKVLAIEFDTTRDPEVGDPNDDHVGINLGSIVSSKVANLSQAKVSLHDHLVLRAWIKYDGYKRWIEVSLGLDGDEIPLNPILSSSLNLAPFLNEYMFVGFSASTGNSAQIHNILSWNFTSSIQAFLHLPSKHICHKTVARQVSKYSSTAVNHSNPPSSFLIFVCVVGLVSLTLFSLYCNNKPQGESSLASVFPKKRRPVPPSIPRQFTYFEVCRATRCFSQAEVLSNDLRGVVLYKGTLENGCRVTIKRISTKVLNSFRVEWRRIVKRIFSITSISHPCLASIRGWCTEKEMIIVYDYHPNGSLDRWLFGLGVLPWAPRFKIITGIAEALCFLHSKELVHGNLKTSSIFLGVNYQPVLGDYEFNRLQGDSGKFKIVCGKKSDVFQFGMLVLEIVAGRRKLESDKDKDLLSFAWGLHERGEKLKAVDERLGPCTNWEQAVRALEVGLSCTLSENNGRPSMEEVVQFLNMQKQIPELPLSGPPVRSE</sequence>
<dbReference type="GO" id="GO:0030246">
    <property type="term" value="F:carbohydrate binding"/>
    <property type="evidence" value="ECO:0007669"/>
    <property type="project" value="UniProtKB-KW"/>
</dbReference>
<evidence type="ECO:0000256" key="8">
    <source>
        <dbReference type="ARBA" id="ARBA00022741"/>
    </source>
</evidence>
<keyword evidence="5" id="KW-0812">Transmembrane</keyword>
<dbReference type="GO" id="GO:0006952">
    <property type="term" value="P:defense response"/>
    <property type="evidence" value="ECO:0007669"/>
    <property type="project" value="UniProtKB-ARBA"/>
</dbReference>
<organism evidence="14 15">
    <name type="scientific">Dovyalis caffra</name>
    <dbReference type="NCBI Taxonomy" id="77055"/>
    <lineage>
        <taxon>Eukaryota</taxon>
        <taxon>Viridiplantae</taxon>
        <taxon>Streptophyta</taxon>
        <taxon>Embryophyta</taxon>
        <taxon>Tracheophyta</taxon>
        <taxon>Spermatophyta</taxon>
        <taxon>Magnoliopsida</taxon>
        <taxon>eudicotyledons</taxon>
        <taxon>Gunneridae</taxon>
        <taxon>Pentapetalae</taxon>
        <taxon>rosids</taxon>
        <taxon>fabids</taxon>
        <taxon>Malpighiales</taxon>
        <taxon>Salicaceae</taxon>
        <taxon>Flacourtieae</taxon>
        <taxon>Dovyalis</taxon>
    </lineage>
</organism>
<proteinExistence type="inferred from homology"/>
<comment type="subcellular location">
    <subcellularLocation>
        <location evidence="1">Membrane</location>
        <topology evidence="1">Single-pass type I membrane protein</topology>
    </subcellularLocation>
</comment>
<dbReference type="InterPro" id="IPR050528">
    <property type="entry name" value="L-type_Lectin-RKs"/>
</dbReference>